<sequence>MFKKYDAYLVGYYGMRNSGDDALMYATAWAAKNILGCNNTKVGLYGDYTRETQSDNQLPLQFTQQFPGQNRLLHYKTAIQSKRIIFGGGSVLHSENDINLKRQLMSLANQKKSLAVGIGIGPFNSTMAEKSCAKFLDECGYVGVRDNASLAIARDIAPHANVHKTFDLAPLLLCSKQYKPSTRERQGIALTLCSVAIDAMGNTDEFEEEKRVEQFVQLITNIYTRTGEPITLIEFNGHKVLGDWKINNNIITRLLDKYIPVSIKKYDPNPIALLNNLSDYKAIISMRLHGSILGYLAKTPVLSINYHSKCKGWCDEVGLPEDYQIDLFNLDIEKIVSQITLGVSTTFKQPTLSVENALKNSLSNWSIQNEQFKFYRSYSTV</sequence>
<organism evidence="2 3">
    <name type="scientific">Colwellia demingiae</name>
    <dbReference type="NCBI Taxonomy" id="89401"/>
    <lineage>
        <taxon>Bacteria</taxon>
        <taxon>Pseudomonadati</taxon>
        <taxon>Pseudomonadota</taxon>
        <taxon>Gammaproteobacteria</taxon>
        <taxon>Alteromonadales</taxon>
        <taxon>Colwelliaceae</taxon>
        <taxon>Colwellia</taxon>
    </lineage>
</organism>
<protein>
    <submittedName>
        <fullName evidence="2">Polysaccharide pyruvyl transferase family protein</fullName>
    </submittedName>
</protein>
<gene>
    <name evidence="2" type="ORF">ESZ36_11120</name>
</gene>
<dbReference type="PANTHER" id="PTHR36836">
    <property type="entry name" value="COLANIC ACID BIOSYNTHESIS PROTEIN WCAK"/>
    <property type="match status" value="1"/>
</dbReference>
<dbReference type="OrthoDB" id="3199616at2"/>
<evidence type="ECO:0000259" key="1">
    <source>
        <dbReference type="Pfam" id="PF04230"/>
    </source>
</evidence>
<dbReference type="AlphaFoldDB" id="A0A5C6QGL3"/>
<dbReference type="EMBL" id="VOLT01000005">
    <property type="protein sequence ID" value="TWX67850.1"/>
    <property type="molecule type" value="Genomic_DNA"/>
</dbReference>
<dbReference type="Proteomes" id="UP000321822">
    <property type="component" value="Unassembled WGS sequence"/>
</dbReference>
<evidence type="ECO:0000313" key="3">
    <source>
        <dbReference type="Proteomes" id="UP000321822"/>
    </source>
</evidence>
<reference evidence="2 3" key="1">
    <citation type="submission" date="2019-07" db="EMBL/GenBank/DDBJ databases">
        <title>Genomes of sea-ice associated Colwellia species.</title>
        <authorList>
            <person name="Bowman J.P."/>
        </authorList>
    </citation>
    <scope>NUCLEOTIDE SEQUENCE [LARGE SCALE GENOMIC DNA]</scope>
    <source>
        <strain evidence="2 3">ACAM 459</strain>
    </source>
</reference>
<comment type="caution">
    <text evidence="2">The sequence shown here is derived from an EMBL/GenBank/DDBJ whole genome shotgun (WGS) entry which is preliminary data.</text>
</comment>
<dbReference type="Pfam" id="PF04230">
    <property type="entry name" value="PS_pyruv_trans"/>
    <property type="match status" value="1"/>
</dbReference>
<keyword evidence="3" id="KW-1185">Reference proteome</keyword>
<evidence type="ECO:0000313" key="2">
    <source>
        <dbReference type="EMBL" id="TWX67850.1"/>
    </source>
</evidence>
<keyword evidence="2" id="KW-0808">Transferase</keyword>
<name>A0A5C6QGL3_9GAMM</name>
<dbReference type="PANTHER" id="PTHR36836:SF1">
    <property type="entry name" value="COLANIC ACID BIOSYNTHESIS PROTEIN WCAK"/>
    <property type="match status" value="1"/>
</dbReference>
<feature type="domain" description="Polysaccharide pyruvyl transferase" evidence="1">
    <location>
        <begin position="17"/>
        <end position="308"/>
    </location>
</feature>
<dbReference type="InterPro" id="IPR007345">
    <property type="entry name" value="Polysacch_pyruvyl_Trfase"/>
</dbReference>
<dbReference type="RefSeq" id="WP_146787722.1">
    <property type="nucleotide sequence ID" value="NZ_VOLT01000005.1"/>
</dbReference>
<accession>A0A5C6QGL3</accession>
<proteinExistence type="predicted"/>
<dbReference type="GO" id="GO:0016740">
    <property type="term" value="F:transferase activity"/>
    <property type="evidence" value="ECO:0007669"/>
    <property type="project" value="UniProtKB-KW"/>
</dbReference>